<comment type="caution">
    <text evidence="2">The sequence shown here is derived from an EMBL/GenBank/DDBJ whole genome shotgun (WGS) entry which is preliminary data.</text>
</comment>
<feature type="region of interest" description="Disordered" evidence="1">
    <location>
        <begin position="673"/>
        <end position="712"/>
    </location>
</feature>
<gene>
    <name evidence="2" type="ORF">J5N97_013865</name>
</gene>
<dbReference type="OrthoDB" id="994901at2759"/>
<sequence>MLQWTGGSRRKVATSRKSTHNRQKQYFEQRKRRQQAPEPENNSDARYKRVNYYEEPRSLDILSLINVETVTWQEYPNKNNVIGAPQVNSHISKLSPAVVLKKIISRYSNDSQAACPEATTVSQKLPEANVSKNVPTTHTISSDLDEVKPPVCLSKSLPTNADTVRNDKTQTGGLCNLFGETSVLDLLSDDGLRNTSGGGGSVPEPHVAFSVEGLGKIGMQTPAHSPRFQDRISYRDFPSPPKASRWIHTLGEHKSVNGDLGMEMYTMINDTKMSQDGQSPESLNVSSVMIDELENMKSTKSRKSCVSTDFFSNQFDEFDSNEKVTCSFADYQREKQFDVSFGVLHENFLDEMKYEEIWKKELFDANGYPSLSPKAKGTEVNPGHPFPENFRTGRSTDKNFGFSGDFCKPAHKPAPLASDFRNIPAEIVCSTINKNSTFETSIDPQAWSFTGKEEMHDNISLFSEESCSSTAVGEERSYDFESQSIGMEQSNINGWEWFRIPSKNIDKFSDADLGRVWQKKNLVGSQRYKKVQNQRSPKSVWEPEFISSFKEGYSSMKEASDPSSCRKTSTELDTLSFNCKLKPEDDLFNLPTPKAYLSVELNHRRSKSNFPADHGPFNFCGDELGQLSGFDFQKQKLGKHLMEIEGYFQRHAQCTSLPKEHSAAKAFRTVEKPENDISMEKKSLSSENSITAVSERPKDNCVDSEHSENETQLNVPKIGSPCEEVKDVPAQAESCIDLKKDHSKCSSPVSSQVPSRDFKNEKDGVERADFRSDGAGNKDASYQVMLESYVLQLLCVQKVLMDSSKKDIKKV</sequence>
<reference evidence="2" key="2">
    <citation type="journal article" date="2022" name="Hortic Res">
        <title>The genome of Dioscorea zingiberensis sheds light on the biosynthesis, origin and evolution of the medicinally important diosgenin saponins.</title>
        <authorList>
            <person name="Li Y."/>
            <person name="Tan C."/>
            <person name="Li Z."/>
            <person name="Guo J."/>
            <person name="Li S."/>
            <person name="Chen X."/>
            <person name="Wang C."/>
            <person name="Dai X."/>
            <person name="Yang H."/>
            <person name="Song W."/>
            <person name="Hou L."/>
            <person name="Xu J."/>
            <person name="Tong Z."/>
            <person name="Xu A."/>
            <person name="Yuan X."/>
            <person name="Wang W."/>
            <person name="Yang Q."/>
            <person name="Chen L."/>
            <person name="Sun Z."/>
            <person name="Wang K."/>
            <person name="Pan B."/>
            <person name="Chen J."/>
            <person name="Bao Y."/>
            <person name="Liu F."/>
            <person name="Qi X."/>
            <person name="Gang D.R."/>
            <person name="Wen J."/>
            <person name="Li J."/>
        </authorList>
    </citation>
    <scope>NUCLEOTIDE SEQUENCE</scope>
    <source>
        <strain evidence="2">Dzin_1.0</strain>
    </source>
</reference>
<dbReference type="PANTHER" id="PTHR37722">
    <property type="entry name" value="OS01G0167700 PROTEIN"/>
    <property type="match status" value="1"/>
</dbReference>
<feature type="compositionally biased region" description="Basic residues" evidence="1">
    <location>
        <begin position="8"/>
        <end position="23"/>
    </location>
</feature>
<dbReference type="AlphaFoldDB" id="A0A9D5HJ57"/>
<dbReference type="Proteomes" id="UP001085076">
    <property type="component" value="Miscellaneous, Linkage group lg03"/>
</dbReference>
<feature type="compositionally biased region" description="Basic and acidic residues" evidence="1">
    <location>
        <begin position="673"/>
        <end position="684"/>
    </location>
</feature>
<evidence type="ECO:0000313" key="2">
    <source>
        <dbReference type="EMBL" id="KAJ0978391.1"/>
    </source>
</evidence>
<evidence type="ECO:0000256" key="1">
    <source>
        <dbReference type="SAM" id="MobiDB-lite"/>
    </source>
</evidence>
<keyword evidence="3" id="KW-1185">Reference proteome</keyword>
<dbReference type="PANTHER" id="PTHR37722:SF2">
    <property type="entry name" value="OS01G0167700 PROTEIN"/>
    <property type="match status" value="1"/>
</dbReference>
<feature type="compositionally biased region" description="Basic and acidic residues" evidence="1">
    <location>
        <begin position="695"/>
        <end position="709"/>
    </location>
</feature>
<evidence type="ECO:0000313" key="3">
    <source>
        <dbReference type="Proteomes" id="UP001085076"/>
    </source>
</evidence>
<reference evidence="2" key="1">
    <citation type="submission" date="2021-03" db="EMBL/GenBank/DDBJ databases">
        <authorList>
            <person name="Li Z."/>
            <person name="Yang C."/>
        </authorList>
    </citation>
    <scope>NUCLEOTIDE SEQUENCE</scope>
    <source>
        <strain evidence="2">Dzin_1.0</strain>
        <tissue evidence="2">Leaf</tissue>
    </source>
</reference>
<feature type="region of interest" description="Disordered" evidence="1">
    <location>
        <begin position="1"/>
        <end position="48"/>
    </location>
</feature>
<protein>
    <submittedName>
        <fullName evidence="2">Uncharacterized protein</fullName>
    </submittedName>
</protein>
<dbReference type="EMBL" id="JAGGNH010000003">
    <property type="protein sequence ID" value="KAJ0978391.1"/>
    <property type="molecule type" value="Genomic_DNA"/>
</dbReference>
<name>A0A9D5HJ57_9LILI</name>
<proteinExistence type="predicted"/>
<accession>A0A9D5HJ57</accession>
<organism evidence="2 3">
    <name type="scientific">Dioscorea zingiberensis</name>
    <dbReference type="NCBI Taxonomy" id="325984"/>
    <lineage>
        <taxon>Eukaryota</taxon>
        <taxon>Viridiplantae</taxon>
        <taxon>Streptophyta</taxon>
        <taxon>Embryophyta</taxon>
        <taxon>Tracheophyta</taxon>
        <taxon>Spermatophyta</taxon>
        <taxon>Magnoliopsida</taxon>
        <taxon>Liliopsida</taxon>
        <taxon>Dioscoreales</taxon>
        <taxon>Dioscoreaceae</taxon>
        <taxon>Dioscorea</taxon>
    </lineage>
</organism>